<dbReference type="PANTHER" id="PTHR33990">
    <property type="entry name" value="PROTEIN YJDN-RELATED"/>
    <property type="match status" value="1"/>
</dbReference>
<dbReference type="SUPFAM" id="SSF54593">
    <property type="entry name" value="Glyoxalase/Bleomycin resistance protein/Dihydroxybiphenyl dioxygenase"/>
    <property type="match status" value="1"/>
</dbReference>
<dbReference type="Proteomes" id="UP000255207">
    <property type="component" value="Unassembled WGS sequence"/>
</dbReference>
<dbReference type="Gene3D" id="3.10.180.10">
    <property type="entry name" value="2,3-Dihydroxybiphenyl 1,2-Dioxygenase, domain 1"/>
    <property type="match status" value="1"/>
</dbReference>
<proteinExistence type="predicted"/>
<dbReference type="AlphaFoldDB" id="A0A370LCI2"/>
<protein>
    <submittedName>
        <fullName evidence="2">VOC family protein</fullName>
    </submittedName>
</protein>
<dbReference type="PIRSF" id="PIRSF021700">
    <property type="entry name" value="3_dmu_93_MTrfase"/>
    <property type="match status" value="1"/>
</dbReference>
<evidence type="ECO:0000259" key="1">
    <source>
        <dbReference type="Pfam" id="PF06983"/>
    </source>
</evidence>
<dbReference type="Pfam" id="PF06983">
    <property type="entry name" value="3-dmu-9_3-mt"/>
    <property type="match status" value="1"/>
</dbReference>
<name>A0A370LCI2_9HYPH</name>
<gene>
    <name evidence="2" type="ORF">DWE98_03845</name>
</gene>
<reference evidence="3" key="1">
    <citation type="submission" date="2018-07" db="EMBL/GenBank/DDBJ databases">
        <authorList>
            <person name="Safronova V.I."/>
            <person name="Chirak E.R."/>
            <person name="Sazanova A.L."/>
        </authorList>
    </citation>
    <scope>NUCLEOTIDE SEQUENCE [LARGE SCALE GENOMIC DNA]</scope>
    <source>
        <strain evidence="3">RCAM04685</strain>
    </source>
</reference>
<comment type="caution">
    <text evidence="2">The sequence shown here is derived from an EMBL/GenBank/DDBJ whole genome shotgun (WGS) entry which is preliminary data.</text>
</comment>
<dbReference type="InterPro" id="IPR028973">
    <property type="entry name" value="PhnB-like"/>
</dbReference>
<feature type="domain" description="PhnB-like" evidence="1">
    <location>
        <begin position="3"/>
        <end position="104"/>
    </location>
</feature>
<sequence>MNKLTPFLWFNDQAEEAARFYTAVFKNAKLGEVSPMATSFELEGVGFTAFNGGPRFSFTEAISLYVNCETQGEVDYYWERLGEGGKEQQCGWLKDKFGISWQIIPSLLPKLFSSPDRERANRAVQAMLQMTKIDMAKLQEAYDG</sequence>
<organism evidence="2 3">
    <name type="scientific">Bosea caraganae</name>
    <dbReference type="NCBI Taxonomy" id="2763117"/>
    <lineage>
        <taxon>Bacteria</taxon>
        <taxon>Pseudomonadati</taxon>
        <taxon>Pseudomonadota</taxon>
        <taxon>Alphaproteobacteria</taxon>
        <taxon>Hyphomicrobiales</taxon>
        <taxon>Boseaceae</taxon>
        <taxon>Bosea</taxon>
    </lineage>
</organism>
<evidence type="ECO:0000313" key="3">
    <source>
        <dbReference type="Proteomes" id="UP000255207"/>
    </source>
</evidence>
<dbReference type="OrthoDB" id="9806473at2"/>
<dbReference type="RefSeq" id="WP_114827787.1">
    <property type="nucleotide sequence ID" value="NZ_QQTO01000019.1"/>
</dbReference>
<dbReference type="EMBL" id="QQTP01000001">
    <property type="protein sequence ID" value="RDJ29674.1"/>
    <property type="molecule type" value="Genomic_DNA"/>
</dbReference>
<dbReference type="CDD" id="cd06588">
    <property type="entry name" value="PhnB_like"/>
    <property type="match status" value="1"/>
</dbReference>
<dbReference type="InterPro" id="IPR009725">
    <property type="entry name" value="3_dmu_93_MTrfase"/>
</dbReference>
<dbReference type="InterPro" id="IPR029068">
    <property type="entry name" value="Glyas_Bleomycin-R_OHBP_Dase"/>
</dbReference>
<evidence type="ECO:0000313" key="2">
    <source>
        <dbReference type="EMBL" id="RDJ29674.1"/>
    </source>
</evidence>
<accession>A0A370LCI2</accession>
<keyword evidence="3" id="KW-1185">Reference proteome</keyword>